<name>A0A1D2JGU2_PARBR</name>
<comment type="caution">
    <text evidence="1">The sequence shown here is derived from an EMBL/GenBank/DDBJ whole genome shotgun (WGS) entry which is preliminary data.</text>
</comment>
<organism evidence="1 2">
    <name type="scientific">Paracoccidioides brasiliensis</name>
    <dbReference type="NCBI Taxonomy" id="121759"/>
    <lineage>
        <taxon>Eukaryota</taxon>
        <taxon>Fungi</taxon>
        <taxon>Dikarya</taxon>
        <taxon>Ascomycota</taxon>
        <taxon>Pezizomycotina</taxon>
        <taxon>Eurotiomycetes</taxon>
        <taxon>Eurotiomycetidae</taxon>
        <taxon>Onygenales</taxon>
        <taxon>Ajellomycetaceae</taxon>
        <taxon>Paracoccidioides</taxon>
    </lineage>
</organism>
<dbReference type="InterPro" id="IPR002052">
    <property type="entry name" value="DNA_methylase_N6_adenine_CS"/>
</dbReference>
<dbReference type="GO" id="GO:0032259">
    <property type="term" value="P:methylation"/>
    <property type="evidence" value="ECO:0007669"/>
    <property type="project" value="InterPro"/>
</dbReference>
<dbReference type="Proteomes" id="UP000242814">
    <property type="component" value="Unassembled WGS sequence"/>
</dbReference>
<dbReference type="Pfam" id="PF13350">
    <property type="entry name" value="Y_phosphatase3"/>
    <property type="match status" value="1"/>
</dbReference>
<dbReference type="PROSITE" id="PS00092">
    <property type="entry name" value="N6_MTASE"/>
    <property type="match status" value="1"/>
</dbReference>
<reference evidence="1 2" key="1">
    <citation type="submission" date="2016-06" db="EMBL/GenBank/DDBJ databases">
        <authorList>
            <person name="Kjaerup R.B."/>
            <person name="Dalgaard T.S."/>
            <person name="Juul-Madsen H.R."/>
        </authorList>
    </citation>
    <scope>NUCLEOTIDE SEQUENCE [LARGE SCALE GENOMIC DNA]</scope>
    <source>
        <strain evidence="1 2">Pb300</strain>
    </source>
</reference>
<dbReference type="InterPro" id="IPR016130">
    <property type="entry name" value="Tyr_Pase_AS"/>
</dbReference>
<dbReference type="InterPro" id="IPR029021">
    <property type="entry name" value="Prot-tyrosine_phosphatase-like"/>
</dbReference>
<evidence type="ECO:0000313" key="1">
    <source>
        <dbReference type="EMBL" id="ODH34362.1"/>
    </source>
</evidence>
<gene>
    <name evidence="1" type="ORF">ACO22_03108</name>
</gene>
<dbReference type="GO" id="GO:0003676">
    <property type="term" value="F:nucleic acid binding"/>
    <property type="evidence" value="ECO:0007669"/>
    <property type="project" value="InterPro"/>
</dbReference>
<dbReference type="VEuPathDB" id="FungiDB:PADG_05151"/>
<dbReference type="GO" id="GO:0008168">
    <property type="term" value="F:methyltransferase activity"/>
    <property type="evidence" value="ECO:0007669"/>
    <property type="project" value="InterPro"/>
</dbReference>
<accession>A0A1D2JGU2</accession>
<dbReference type="InterPro" id="IPR026893">
    <property type="entry name" value="Tyr/Ser_Pase_IphP-type"/>
</dbReference>
<dbReference type="AlphaFoldDB" id="A0A1D2JGU2"/>
<sequence>MSLGCHHLFYIHFRGFSERAERTRDLVTRISIRIHIKAEKTTAKTGQKTSEKLGMDSNNNIPTYVFRDIVGTDILSPISTEVVNHIISNPPFVPIPGLFNFRDLSHPLITPPLLRQNYIFRSGMLSFLEDEGKVKLTAGLGVKKIFDLRSAPELVKFPSPEIEGVEVRWLPTVSEAKHFHVADYEVGDAVAVMTRMYQNILVSHVPIYTSVFEHIRDLPEEPFFFHCTAGKDRTGVLAALILHIAGCSPDIIAEDYVLTRVGFEPVREVLLKSLLDGTENVDESVKRGVAVVGGVPYEAMVQFLVFLERDFEGGAEGYLRAKLGFSGKDIERIRQNLRA</sequence>
<protein>
    <recommendedName>
        <fullName evidence="3">Tyrosine specific protein phosphatases domain-containing protein</fullName>
    </recommendedName>
</protein>
<dbReference type="GO" id="GO:0004721">
    <property type="term" value="F:phosphoprotein phosphatase activity"/>
    <property type="evidence" value="ECO:0007669"/>
    <property type="project" value="InterPro"/>
</dbReference>
<dbReference type="PANTHER" id="PTHR31126:SF1">
    <property type="entry name" value="TYROSINE SPECIFIC PROTEIN PHOSPHATASES DOMAIN-CONTAINING PROTEIN"/>
    <property type="match status" value="1"/>
</dbReference>
<evidence type="ECO:0008006" key="3">
    <source>
        <dbReference type="Google" id="ProtNLM"/>
    </source>
</evidence>
<dbReference type="PROSITE" id="PS00383">
    <property type="entry name" value="TYR_PHOSPHATASE_1"/>
    <property type="match status" value="1"/>
</dbReference>
<dbReference type="SUPFAM" id="SSF52799">
    <property type="entry name" value="(Phosphotyrosine protein) phosphatases II"/>
    <property type="match status" value="1"/>
</dbReference>
<evidence type="ECO:0000313" key="2">
    <source>
        <dbReference type="Proteomes" id="UP000242814"/>
    </source>
</evidence>
<dbReference type="VEuPathDB" id="FungiDB:PABG_07188"/>
<dbReference type="EMBL" id="LZYO01000103">
    <property type="protein sequence ID" value="ODH34362.1"/>
    <property type="molecule type" value="Genomic_DNA"/>
</dbReference>
<dbReference type="PANTHER" id="PTHR31126">
    <property type="entry name" value="TYROSINE-PROTEIN PHOSPHATASE"/>
    <property type="match status" value="1"/>
</dbReference>
<dbReference type="Gene3D" id="3.90.190.10">
    <property type="entry name" value="Protein tyrosine phosphatase superfamily"/>
    <property type="match status" value="1"/>
</dbReference>
<proteinExistence type="predicted"/>